<dbReference type="Proteomes" id="UP000029858">
    <property type="component" value="Unassembled WGS sequence"/>
</dbReference>
<feature type="compositionally biased region" description="Low complexity" evidence="1">
    <location>
        <begin position="34"/>
        <end position="56"/>
    </location>
</feature>
<sequence length="152" mass="15183">MARKPADTAGAARAGADTAPLPEGVTEDTLVVKGEAATAAPEAAPEPGTISRLPEGVTEETVVVGGEAADPMPEVGTADAPSTSPPLPGDATDDAPITGTVLLVTCSVAAGRRRAGRRWPAGTTRVAASAFSAEDLEALRGDVMLRVELEAA</sequence>
<gene>
    <name evidence="2" type="ORF">IX56_03165</name>
</gene>
<dbReference type="AlphaFoldDB" id="A0A099GMD0"/>
<feature type="region of interest" description="Disordered" evidence="1">
    <location>
        <begin position="1"/>
        <end position="56"/>
    </location>
</feature>
<protein>
    <recommendedName>
        <fullName evidence="4">Mu-like prophage FluMu N-terminal domain-containing protein</fullName>
    </recommendedName>
</protein>
<dbReference type="Gene3D" id="3.40.5.80">
    <property type="match status" value="1"/>
</dbReference>
<name>A0A099GMD0_9RHOB</name>
<feature type="compositionally biased region" description="Low complexity" evidence="1">
    <location>
        <begin position="7"/>
        <end position="20"/>
    </location>
</feature>
<organism evidence="2 3">
    <name type="scientific">Paracoccus sanguinis</name>
    <dbReference type="NCBI Taxonomy" id="1545044"/>
    <lineage>
        <taxon>Bacteria</taxon>
        <taxon>Pseudomonadati</taxon>
        <taxon>Pseudomonadota</taxon>
        <taxon>Alphaproteobacteria</taxon>
        <taxon>Rhodobacterales</taxon>
        <taxon>Paracoccaceae</taxon>
        <taxon>Paracoccus</taxon>
    </lineage>
</organism>
<feature type="region of interest" description="Disordered" evidence="1">
    <location>
        <begin position="68"/>
        <end position="96"/>
    </location>
</feature>
<evidence type="ECO:0000256" key="1">
    <source>
        <dbReference type="SAM" id="MobiDB-lite"/>
    </source>
</evidence>
<reference evidence="2 3" key="2">
    <citation type="submission" date="2014-10" db="EMBL/GenBank/DDBJ databases">
        <title>Paracoccus sanguinis sp. nov., isolated from clinical specimens of New York State patients.</title>
        <authorList>
            <person name="Mingle L.A."/>
            <person name="Cole J.A."/>
            <person name="Lapierre P."/>
            <person name="Musser K.A."/>
        </authorList>
    </citation>
    <scope>NUCLEOTIDE SEQUENCE [LARGE SCALE GENOMIC DNA]</scope>
    <source>
        <strain evidence="2 3">5503</strain>
    </source>
</reference>
<reference evidence="2 3" key="1">
    <citation type="submission" date="2014-09" db="EMBL/GenBank/DDBJ databases">
        <authorList>
            <person name="McGinnis J.M."/>
            <person name="Wolfgang W.J."/>
        </authorList>
    </citation>
    <scope>NUCLEOTIDE SEQUENCE [LARGE SCALE GENOMIC DNA]</scope>
    <source>
        <strain evidence="2 3">5503</strain>
    </source>
</reference>
<dbReference type="RefSeq" id="WP_036707354.1">
    <property type="nucleotide sequence ID" value="NZ_JRKQ01000008.1"/>
</dbReference>
<evidence type="ECO:0000313" key="3">
    <source>
        <dbReference type="Proteomes" id="UP000029858"/>
    </source>
</evidence>
<proteinExistence type="predicted"/>
<evidence type="ECO:0000313" key="2">
    <source>
        <dbReference type="EMBL" id="KGJ23273.1"/>
    </source>
</evidence>
<evidence type="ECO:0008006" key="4">
    <source>
        <dbReference type="Google" id="ProtNLM"/>
    </source>
</evidence>
<dbReference type="EMBL" id="JRKQ01000008">
    <property type="protein sequence ID" value="KGJ23273.1"/>
    <property type="molecule type" value="Genomic_DNA"/>
</dbReference>
<accession>A0A099GMD0</accession>
<comment type="caution">
    <text evidence="2">The sequence shown here is derived from an EMBL/GenBank/DDBJ whole genome shotgun (WGS) entry which is preliminary data.</text>
</comment>
<dbReference type="SUPFAM" id="SSF160059">
    <property type="entry name" value="PriA/YqbF domain"/>
    <property type="match status" value="1"/>
</dbReference>